<dbReference type="PROSITE" id="PS50850">
    <property type="entry name" value="MFS"/>
    <property type="match status" value="1"/>
</dbReference>
<accession>A0A3S9QMN6</accession>
<feature type="transmembrane region" description="Helical" evidence="5">
    <location>
        <begin position="114"/>
        <end position="136"/>
    </location>
</feature>
<feature type="transmembrane region" description="Helical" evidence="5">
    <location>
        <begin position="85"/>
        <end position="108"/>
    </location>
</feature>
<feature type="domain" description="Major facilitator superfamily (MFS) profile" evidence="6">
    <location>
        <begin position="19"/>
        <end position="408"/>
    </location>
</feature>
<dbReference type="PANTHER" id="PTHR23546:SF1">
    <property type="entry name" value="MEMBRANE PROTEIN"/>
    <property type="match status" value="1"/>
</dbReference>
<keyword evidence="4 5" id="KW-0472">Membrane</keyword>
<keyword evidence="2 5" id="KW-0812">Transmembrane</keyword>
<feature type="transmembrane region" description="Helical" evidence="5">
    <location>
        <begin position="157"/>
        <end position="179"/>
    </location>
</feature>
<dbReference type="InterPro" id="IPR036259">
    <property type="entry name" value="MFS_trans_sf"/>
</dbReference>
<evidence type="ECO:0000256" key="2">
    <source>
        <dbReference type="ARBA" id="ARBA00022692"/>
    </source>
</evidence>
<dbReference type="GO" id="GO:0022857">
    <property type="term" value="F:transmembrane transporter activity"/>
    <property type="evidence" value="ECO:0007669"/>
    <property type="project" value="InterPro"/>
</dbReference>
<organism evidence="7 8">
    <name type="scientific">Trueperella pyogenes</name>
    <dbReference type="NCBI Taxonomy" id="1661"/>
    <lineage>
        <taxon>Bacteria</taxon>
        <taxon>Bacillati</taxon>
        <taxon>Actinomycetota</taxon>
        <taxon>Actinomycetes</taxon>
        <taxon>Actinomycetales</taxon>
        <taxon>Actinomycetaceae</taxon>
        <taxon>Trueperella</taxon>
    </lineage>
</organism>
<feature type="transmembrane region" description="Helical" evidence="5">
    <location>
        <begin position="320"/>
        <end position="343"/>
    </location>
</feature>
<sequence>MPDPHSDKPAQSPIDPGSQANLVVGIVFLAYMGQMILNPIIAPLSRQMGLQEWHIGATISLAAIVLASLSAYWGRASQRLGAKRVLTTGLAVAIIALSAFGVVSYLGMNQGLSGIGLVFGVVITRGLLYGAGISAIAPTAQAHLVTHTTSENGRVKALGMIGAAQGMSSIIGGVAGGALAAAGGLILPLAVMPVVMALGLIVLLVSFKPQGQGLIVEKPKRIRFTDPRVLPWLVSGLVMFLVFSSLATIFGFTVQDRFALSATTTAGISAIYLTVMGITMIIAQAMIAPKTGWSAAKLLRTGLIITLVATVLIWPTPSHALLAVGCILLGLGMGLAMPGYNTGPTLKMTTDEQGAVAGVINANNGLAYAVAPLASTALYGWSPVAPFVISIALLAVAVVYTHITPSLR</sequence>
<evidence type="ECO:0000313" key="7">
    <source>
        <dbReference type="EMBL" id="AZR07232.1"/>
    </source>
</evidence>
<protein>
    <submittedName>
        <fullName evidence="7">MFS transporter</fullName>
    </submittedName>
</protein>
<dbReference type="RefSeq" id="WP_108726293.1">
    <property type="nucleotide sequence ID" value="NZ_CP029001.1"/>
</dbReference>
<reference evidence="7 8" key="1">
    <citation type="submission" date="2018-11" db="EMBL/GenBank/DDBJ databases">
        <title>Multidrug-resistant genes are associated with an 42-kb island TGI1 carrying a complex class 1 integron in a Trueperella pyogenes.</title>
        <authorList>
            <person name="Dong W."/>
        </authorList>
    </citation>
    <scope>NUCLEOTIDE SEQUENCE [LARGE SCALE GENOMIC DNA]</scope>
    <source>
        <strain evidence="7 8">TP4</strain>
    </source>
</reference>
<dbReference type="SUPFAM" id="SSF103473">
    <property type="entry name" value="MFS general substrate transporter"/>
    <property type="match status" value="1"/>
</dbReference>
<feature type="transmembrane region" description="Helical" evidence="5">
    <location>
        <begin position="185"/>
        <end position="208"/>
    </location>
</feature>
<evidence type="ECO:0000256" key="1">
    <source>
        <dbReference type="ARBA" id="ARBA00004651"/>
    </source>
</evidence>
<dbReference type="EMBL" id="CP033905">
    <property type="protein sequence ID" value="AZR07232.1"/>
    <property type="molecule type" value="Genomic_DNA"/>
</dbReference>
<comment type="subcellular location">
    <subcellularLocation>
        <location evidence="1">Cell membrane</location>
        <topology evidence="1">Multi-pass membrane protein</topology>
    </subcellularLocation>
</comment>
<dbReference type="PANTHER" id="PTHR23546">
    <property type="entry name" value="TRANSPORT PROTEIN"/>
    <property type="match status" value="1"/>
</dbReference>
<evidence type="ECO:0000256" key="5">
    <source>
        <dbReference type="SAM" id="Phobius"/>
    </source>
</evidence>
<evidence type="ECO:0000256" key="4">
    <source>
        <dbReference type="ARBA" id="ARBA00023136"/>
    </source>
</evidence>
<dbReference type="Pfam" id="PF07690">
    <property type="entry name" value="MFS_1"/>
    <property type="match status" value="1"/>
</dbReference>
<dbReference type="InterPro" id="IPR020846">
    <property type="entry name" value="MFS_dom"/>
</dbReference>
<keyword evidence="3 5" id="KW-1133">Transmembrane helix</keyword>
<dbReference type="Gene3D" id="1.20.1250.20">
    <property type="entry name" value="MFS general substrate transporter like domains"/>
    <property type="match status" value="1"/>
</dbReference>
<feature type="transmembrane region" description="Helical" evidence="5">
    <location>
        <begin position="53"/>
        <end position="73"/>
    </location>
</feature>
<proteinExistence type="predicted"/>
<evidence type="ECO:0000256" key="3">
    <source>
        <dbReference type="ARBA" id="ARBA00022989"/>
    </source>
</evidence>
<dbReference type="Proteomes" id="UP000275951">
    <property type="component" value="Chromosome"/>
</dbReference>
<dbReference type="AlphaFoldDB" id="A0A3S9QMN6"/>
<evidence type="ECO:0000259" key="6">
    <source>
        <dbReference type="PROSITE" id="PS50850"/>
    </source>
</evidence>
<dbReference type="GO" id="GO:0005886">
    <property type="term" value="C:plasma membrane"/>
    <property type="evidence" value="ECO:0007669"/>
    <property type="project" value="UniProtKB-SubCell"/>
</dbReference>
<feature type="transmembrane region" description="Helical" evidence="5">
    <location>
        <begin position="229"/>
        <end position="252"/>
    </location>
</feature>
<name>A0A3S9QMN6_9ACTO</name>
<evidence type="ECO:0000313" key="8">
    <source>
        <dbReference type="Proteomes" id="UP000275951"/>
    </source>
</evidence>
<gene>
    <name evidence="7" type="ORF">EBQ10_07960</name>
</gene>
<dbReference type="InterPro" id="IPR011701">
    <property type="entry name" value="MFS"/>
</dbReference>
<feature type="transmembrane region" description="Helical" evidence="5">
    <location>
        <begin position="295"/>
        <end position="314"/>
    </location>
</feature>
<feature type="transmembrane region" description="Helical" evidence="5">
    <location>
        <begin position="258"/>
        <end position="283"/>
    </location>
</feature>
<feature type="transmembrane region" description="Helical" evidence="5">
    <location>
        <begin position="20"/>
        <end position="41"/>
    </location>
</feature>
<feature type="transmembrane region" description="Helical" evidence="5">
    <location>
        <begin position="384"/>
        <end position="403"/>
    </location>
</feature>